<dbReference type="CDD" id="cd02042">
    <property type="entry name" value="ParAB_family"/>
    <property type="match status" value="1"/>
</dbReference>
<proteinExistence type="predicted"/>
<comment type="caution">
    <text evidence="2">The sequence shown here is derived from an EMBL/GenBank/DDBJ whole genome shotgun (WGS) entry which is preliminary data.</text>
</comment>
<dbReference type="InterPro" id="IPR002586">
    <property type="entry name" value="CobQ/CobB/MinD/ParA_Nub-bd_dom"/>
</dbReference>
<evidence type="ECO:0000313" key="2">
    <source>
        <dbReference type="EMBL" id="KAA6311575.1"/>
    </source>
</evidence>
<feature type="domain" description="CobQ/CobB/MinD/ParA nucleotide binding" evidence="1">
    <location>
        <begin position="7"/>
        <end position="211"/>
    </location>
</feature>
<dbReference type="PANTHER" id="PTHR13696">
    <property type="entry name" value="P-LOOP CONTAINING NUCLEOSIDE TRIPHOSPHATE HYDROLASE"/>
    <property type="match status" value="1"/>
</dbReference>
<dbReference type="PANTHER" id="PTHR13696:SF52">
    <property type="entry name" value="PARA FAMILY PROTEIN CT_582"/>
    <property type="match status" value="1"/>
</dbReference>
<dbReference type="SUPFAM" id="SSF52540">
    <property type="entry name" value="P-loop containing nucleoside triphosphate hydrolases"/>
    <property type="match status" value="1"/>
</dbReference>
<sequence length="256" mass="29219">MKQPLFIAFSTQKGGVGKTTFSTLAASYLHYEKGYNVAVIDCDYPQWSIHSMRKREAEQLQTNTYYQNKAVALFESLGKGTYPVICTNPDNDIIARAKEFLSQESTAYDILLFDLPGTINNRGVIETFLAMDYVFVPISASRLAMESTLPFIISVNEMKTMYPQINLKNVFLFWNMVVPRSKKELYEHYENVINRFGIPMLKTAIPRSVRYDTEQSIVGNAPVFLSTIFPPDKVLLKDSNLDLLIDEILEIINIKK</sequence>
<dbReference type="EMBL" id="SNRY01006878">
    <property type="protein sequence ID" value="KAA6311575.1"/>
    <property type="molecule type" value="Genomic_DNA"/>
</dbReference>
<dbReference type="InterPro" id="IPR050678">
    <property type="entry name" value="DNA_Partitioning_ATPase"/>
</dbReference>
<organism evidence="2">
    <name type="scientific">termite gut metagenome</name>
    <dbReference type="NCBI Taxonomy" id="433724"/>
    <lineage>
        <taxon>unclassified sequences</taxon>
        <taxon>metagenomes</taxon>
        <taxon>organismal metagenomes</taxon>
    </lineage>
</organism>
<reference evidence="2" key="1">
    <citation type="submission" date="2019-03" db="EMBL/GenBank/DDBJ databases">
        <title>Single cell metagenomics reveals metabolic interactions within the superorganism composed of flagellate Streblomastix strix and complex community of Bacteroidetes bacteria on its surface.</title>
        <authorList>
            <person name="Treitli S.C."/>
            <person name="Kolisko M."/>
            <person name="Husnik F."/>
            <person name="Keeling P."/>
            <person name="Hampl V."/>
        </authorList>
    </citation>
    <scope>NUCLEOTIDE SEQUENCE</scope>
    <source>
        <strain evidence="2">STM</strain>
    </source>
</reference>
<name>A0A5J4PPX0_9ZZZZ</name>
<dbReference type="Pfam" id="PF01656">
    <property type="entry name" value="CbiA"/>
    <property type="match status" value="1"/>
</dbReference>
<evidence type="ECO:0000259" key="1">
    <source>
        <dbReference type="Pfam" id="PF01656"/>
    </source>
</evidence>
<accession>A0A5J4PPX0</accession>
<dbReference type="AlphaFoldDB" id="A0A5J4PPX0"/>
<dbReference type="InterPro" id="IPR027417">
    <property type="entry name" value="P-loop_NTPase"/>
</dbReference>
<dbReference type="Gene3D" id="3.40.50.300">
    <property type="entry name" value="P-loop containing nucleotide triphosphate hydrolases"/>
    <property type="match status" value="1"/>
</dbReference>
<protein>
    <submittedName>
        <fullName evidence="2">Iron-sulfur cluster carrier protein</fullName>
    </submittedName>
</protein>
<gene>
    <name evidence="2" type="ORF">EZS27_037322</name>
</gene>